<keyword evidence="2" id="KW-1185">Reference proteome</keyword>
<reference evidence="1 2" key="1">
    <citation type="journal article" date="2012" name="Mol. Biol. Evol.">
        <title>Genome reduction and co-evolution between the primary and secondary bacterial symbionts of psyllids.</title>
        <authorList>
            <person name="Sloan D.B."/>
            <person name="Moran N.A."/>
        </authorList>
    </citation>
    <scope>NUCLEOTIDE SEQUENCE [LARGE SCALE GENOMIC DNA]</scope>
    <source>
        <strain evidence="1">Ceuc_S</strain>
    </source>
</reference>
<protein>
    <submittedName>
        <fullName evidence="1">Uncharacterized protein</fullName>
    </submittedName>
</protein>
<dbReference type="EMBL" id="CP003546">
    <property type="protein sequence ID" value="AFP84483.1"/>
    <property type="molecule type" value="Genomic_DNA"/>
</dbReference>
<evidence type="ECO:0000313" key="1">
    <source>
        <dbReference type="EMBL" id="AFP84483.1"/>
    </source>
</evidence>
<dbReference type="HOGENOM" id="CLU_3391263_0_0_6"/>
<dbReference type="AlphaFoldDB" id="J3YR55"/>
<dbReference type="Proteomes" id="UP000003936">
    <property type="component" value="Chromosome"/>
</dbReference>
<evidence type="ECO:0000313" key="2">
    <source>
        <dbReference type="Proteomes" id="UP000003936"/>
    </source>
</evidence>
<dbReference type="KEGG" id="sect:A359_00790"/>
<proteinExistence type="predicted"/>
<name>J3YR55_9ENTR</name>
<accession>J3YR55</accession>
<gene>
    <name evidence="1" type="ORF">A359_00790</name>
</gene>
<sequence>MSAAMPRLFCFYADEPRARLIRSHHTAEHHHA</sequence>
<dbReference type="STRING" id="1199245.A359_00790"/>
<organism evidence="1 2">
    <name type="scientific">secondary endosymbiont of Ctenarytaina eucalypti</name>
    <dbReference type="NCBI Taxonomy" id="1199245"/>
    <lineage>
        <taxon>Bacteria</taxon>
        <taxon>Pseudomonadati</taxon>
        <taxon>Pseudomonadota</taxon>
        <taxon>Gammaproteobacteria</taxon>
        <taxon>Enterobacterales</taxon>
        <taxon>Enterobacteriaceae</taxon>
        <taxon>aphid secondary symbionts</taxon>
    </lineage>
</organism>